<gene>
    <name evidence="1" type="ORF">NEOLEDRAFT_1150364</name>
</gene>
<dbReference type="Proteomes" id="UP000076761">
    <property type="component" value="Unassembled WGS sequence"/>
</dbReference>
<evidence type="ECO:0000313" key="2">
    <source>
        <dbReference type="Proteomes" id="UP000076761"/>
    </source>
</evidence>
<name>A0A165Q4V5_9AGAM</name>
<dbReference type="AlphaFoldDB" id="A0A165Q4V5"/>
<dbReference type="EMBL" id="KV425601">
    <property type="protein sequence ID" value="KZT21925.1"/>
    <property type="molecule type" value="Genomic_DNA"/>
</dbReference>
<reference evidence="1 2" key="1">
    <citation type="journal article" date="2016" name="Mol. Biol. Evol.">
        <title>Comparative Genomics of Early-Diverging Mushroom-Forming Fungi Provides Insights into the Origins of Lignocellulose Decay Capabilities.</title>
        <authorList>
            <person name="Nagy L.G."/>
            <person name="Riley R."/>
            <person name="Tritt A."/>
            <person name="Adam C."/>
            <person name="Daum C."/>
            <person name="Floudas D."/>
            <person name="Sun H."/>
            <person name="Yadav J.S."/>
            <person name="Pangilinan J."/>
            <person name="Larsson K.H."/>
            <person name="Matsuura K."/>
            <person name="Barry K."/>
            <person name="Labutti K."/>
            <person name="Kuo R."/>
            <person name="Ohm R.A."/>
            <person name="Bhattacharya S.S."/>
            <person name="Shirouzu T."/>
            <person name="Yoshinaga Y."/>
            <person name="Martin F.M."/>
            <person name="Grigoriev I.V."/>
            <person name="Hibbett D.S."/>
        </authorList>
    </citation>
    <scope>NUCLEOTIDE SEQUENCE [LARGE SCALE GENOMIC DNA]</scope>
    <source>
        <strain evidence="1 2">HHB14362 ss-1</strain>
    </source>
</reference>
<evidence type="ECO:0000313" key="1">
    <source>
        <dbReference type="EMBL" id="KZT21925.1"/>
    </source>
</evidence>
<dbReference type="OrthoDB" id="2579508at2759"/>
<accession>A0A165Q4V5</accession>
<proteinExistence type="predicted"/>
<protein>
    <submittedName>
        <fullName evidence="1">Uncharacterized protein</fullName>
    </submittedName>
</protein>
<keyword evidence="2" id="KW-1185">Reference proteome</keyword>
<organism evidence="1 2">
    <name type="scientific">Neolentinus lepideus HHB14362 ss-1</name>
    <dbReference type="NCBI Taxonomy" id="1314782"/>
    <lineage>
        <taxon>Eukaryota</taxon>
        <taxon>Fungi</taxon>
        <taxon>Dikarya</taxon>
        <taxon>Basidiomycota</taxon>
        <taxon>Agaricomycotina</taxon>
        <taxon>Agaricomycetes</taxon>
        <taxon>Gloeophyllales</taxon>
        <taxon>Gloeophyllaceae</taxon>
        <taxon>Neolentinus</taxon>
    </lineage>
</organism>
<sequence length="360" mass="40655">MDNTVSVKDYISSAILCPLTSNQFMRFDVIRAGPQPRSIREVIRSALPCKYEPLCEVQVHGSASNPLLCCVDSYFRDVHDSRVNHDNLLVPAPGIKRCDRDHEVHDPRELGDEVEGVLKTAVHVARSLGTNELPVPGLTLGTSRANEILARSSTQFSDIRVISWNDSEGSATPTMAVICIAPGYFTIQDWKSFCSVRVFEDDAFEANIVYDDDEEDECTQGECSNINMAWPRWKTVWAITHAACRELHVEHFAVTTFDRWAFGFFKPGIVISDPSNSLPRERPDRPTALITPMVDAFVADPQRPPIMKILVYWCQMSRGQREACQIYALHHNSSIKCNCRWEALLTEADLEYHRMGYASD</sequence>
<dbReference type="InParanoid" id="A0A165Q4V5"/>